<comment type="caution">
    <text evidence="4">The sequence shown here is derived from an EMBL/GenBank/DDBJ whole genome shotgun (WGS) entry which is preliminary data.</text>
</comment>
<dbReference type="PANTHER" id="PTHR42208:SF1">
    <property type="entry name" value="HEAVY METAL TRANSPORTER"/>
    <property type="match status" value="1"/>
</dbReference>
<organism evidence="4 5">
    <name type="scientific">Pseudaquabacterium pictum</name>
    <dbReference type="NCBI Taxonomy" id="2315236"/>
    <lineage>
        <taxon>Bacteria</taxon>
        <taxon>Pseudomonadati</taxon>
        <taxon>Pseudomonadota</taxon>
        <taxon>Betaproteobacteria</taxon>
        <taxon>Burkholderiales</taxon>
        <taxon>Sphaerotilaceae</taxon>
        <taxon>Pseudaquabacterium</taxon>
    </lineage>
</organism>
<sequence length="232" mass="23429">MDQALILSAVLMGLAGTPHCLAMCGAACTAAAGGGQPGRLLAFHLGRLLAYAAAGAVAAASVGSLAALGQAVGALRPLWTLVHAAALALGLFLLWQGRQPAWMEQLGRARTKDVPHRPGERWQAVRGPARSAGVGLAWVAWPCGLLQSALLVAALANSAPAGALVMASFAAASAAGLVLGPALWWRLSGRRGGAAAVSPALAVRWAGAALALASAWALGHGLWMRVLAWCFS</sequence>
<evidence type="ECO:0000259" key="3">
    <source>
        <dbReference type="Pfam" id="PF13386"/>
    </source>
</evidence>
<reference evidence="5" key="1">
    <citation type="submission" date="2019-03" db="EMBL/GenBank/DDBJ databases">
        <title>Aquabacterium pictum sp.nov., the first bacteriochlorophyll a-containing freshwater bacterium in the genus Aquabacterium of the class Betaproteobacteria.</title>
        <authorList>
            <person name="Hirose S."/>
            <person name="Tank M."/>
            <person name="Hara E."/>
            <person name="Tamaki H."/>
            <person name="Takaichi S."/>
            <person name="Haruta S."/>
            <person name="Hanada S."/>
        </authorList>
    </citation>
    <scope>NUCLEOTIDE SEQUENCE [LARGE SCALE GENOMIC DNA]</scope>
    <source>
        <strain evidence="5">W35</strain>
    </source>
</reference>
<feature type="chain" id="PRO_5019870183" description="Urease accessory protein UreH-like transmembrane domain-containing protein" evidence="2">
    <location>
        <begin position="23"/>
        <end position="232"/>
    </location>
</feature>
<dbReference type="PANTHER" id="PTHR42208">
    <property type="entry name" value="HEAVY METAL TRANSPORTER-RELATED"/>
    <property type="match status" value="1"/>
</dbReference>
<dbReference type="Pfam" id="PF13386">
    <property type="entry name" value="DsbD_2"/>
    <property type="match status" value="1"/>
</dbReference>
<proteinExistence type="predicted"/>
<keyword evidence="1" id="KW-0812">Transmembrane</keyword>
<evidence type="ECO:0000313" key="5">
    <source>
        <dbReference type="Proteomes" id="UP000301751"/>
    </source>
</evidence>
<keyword evidence="5" id="KW-1185">Reference proteome</keyword>
<feature type="transmembrane region" description="Helical" evidence="1">
    <location>
        <begin position="75"/>
        <end position="95"/>
    </location>
</feature>
<evidence type="ECO:0000256" key="2">
    <source>
        <dbReference type="SAM" id="SignalP"/>
    </source>
</evidence>
<dbReference type="EMBL" id="BJCL01000003">
    <property type="protein sequence ID" value="GCL62416.1"/>
    <property type="molecule type" value="Genomic_DNA"/>
</dbReference>
<feature type="transmembrane region" description="Helical" evidence="1">
    <location>
        <begin position="136"/>
        <end position="156"/>
    </location>
</feature>
<feature type="signal peptide" evidence="2">
    <location>
        <begin position="1"/>
        <end position="22"/>
    </location>
</feature>
<keyword evidence="1" id="KW-0472">Membrane</keyword>
<dbReference type="RefSeq" id="WP_137732178.1">
    <property type="nucleotide sequence ID" value="NZ_BJCL01000003.1"/>
</dbReference>
<feature type="transmembrane region" description="Helical" evidence="1">
    <location>
        <begin position="163"/>
        <end position="185"/>
    </location>
</feature>
<dbReference type="AlphaFoldDB" id="A0A480AN48"/>
<gene>
    <name evidence="4" type="ORF">AQPW35_14970</name>
</gene>
<keyword evidence="2" id="KW-0732">Signal</keyword>
<keyword evidence="1" id="KW-1133">Transmembrane helix</keyword>
<evidence type="ECO:0000313" key="4">
    <source>
        <dbReference type="EMBL" id="GCL62416.1"/>
    </source>
</evidence>
<name>A0A480AN48_9BURK</name>
<dbReference type="OrthoDB" id="9155091at2"/>
<evidence type="ECO:0000256" key="1">
    <source>
        <dbReference type="SAM" id="Phobius"/>
    </source>
</evidence>
<dbReference type="Proteomes" id="UP000301751">
    <property type="component" value="Unassembled WGS sequence"/>
</dbReference>
<accession>A0A480AN48</accession>
<dbReference type="InterPro" id="IPR039447">
    <property type="entry name" value="UreH-like_TM_dom"/>
</dbReference>
<feature type="domain" description="Urease accessory protein UreH-like transmembrane" evidence="3">
    <location>
        <begin position="9"/>
        <end position="192"/>
    </location>
</feature>
<feature type="transmembrane region" description="Helical" evidence="1">
    <location>
        <begin position="205"/>
        <end position="228"/>
    </location>
</feature>
<protein>
    <recommendedName>
        <fullName evidence="3">Urease accessory protein UreH-like transmembrane domain-containing protein</fullName>
    </recommendedName>
</protein>
<feature type="transmembrane region" description="Helical" evidence="1">
    <location>
        <begin position="48"/>
        <end position="68"/>
    </location>
</feature>